<evidence type="ECO:0000313" key="6">
    <source>
        <dbReference type="Proteomes" id="UP001477278"/>
    </source>
</evidence>
<dbReference type="Pfam" id="PF00990">
    <property type="entry name" value="GGDEF"/>
    <property type="match status" value="1"/>
</dbReference>
<evidence type="ECO:0000256" key="1">
    <source>
        <dbReference type="ARBA" id="ARBA00012528"/>
    </source>
</evidence>
<comment type="catalytic activity">
    <reaction evidence="2">
        <text>2 GTP = 3',3'-c-di-GMP + 2 diphosphate</text>
        <dbReference type="Rhea" id="RHEA:24898"/>
        <dbReference type="ChEBI" id="CHEBI:33019"/>
        <dbReference type="ChEBI" id="CHEBI:37565"/>
        <dbReference type="ChEBI" id="CHEBI:58805"/>
        <dbReference type="EC" id="2.7.7.65"/>
    </reaction>
</comment>
<dbReference type="SMART" id="SM00267">
    <property type="entry name" value="GGDEF"/>
    <property type="match status" value="1"/>
</dbReference>
<keyword evidence="5" id="KW-0808">Transferase</keyword>
<feature type="transmembrane region" description="Helical" evidence="3">
    <location>
        <begin position="352"/>
        <end position="373"/>
    </location>
</feature>
<feature type="transmembrane region" description="Helical" evidence="3">
    <location>
        <begin position="171"/>
        <end position="192"/>
    </location>
</feature>
<feature type="transmembrane region" description="Helical" evidence="3">
    <location>
        <begin position="290"/>
        <end position="314"/>
    </location>
</feature>
<dbReference type="InterPro" id="IPR000160">
    <property type="entry name" value="GGDEF_dom"/>
</dbReference>
<dbReference type="PANTHER" id="PTHR45138">
    <property type="entry name" value="REGULATORY COMPONENTS OF SENSORY TRANSDUCTION SYSTEM"/>
    <property type="match status" value="1"/>
</dbReference>
<evidence type="ECO:0000313" key="5">
    <source>
        <dbReference type="EMBL" id="MEO3684567.1"/>
    </source>
</evidence>
<evidence type="ECO:0000259" key="4">
    <source>
        <dbReference type="PROSITE" id="PS50887"/>
    </source>
</evidence>
<gene>
    <name evidence="5" type="ORF">ABHN84_20090</name>
</gene>
<dbReference type="PROSITE" id="PS50887">
    <property type="entry name" value="GGDEF"/>
    <property type="match status" value="1"/>
</dbReference>
<dbReference type="InterPro" id="IPR050469">
    <property type="entry name" value="Diguanylate_Cyclase"/>
</dbReference>
<feature type="domain" description="GGDEF" evidence="4">
    <location>
        <begin position="419"/>
        <end position="552"/>
    </location>
</feature>
<dbReference type="PANTHER" id="PTHR45138:SF9">
    <property type="entry name" value="DIGUANYLATE CYCLASE DGCM-RELATED"/>
    <property type="match status" value="1"/>
</dbReference>
<dbReference type="InterPro" id="IPR029787">
    <property type="entry name" value="Nucleotide_cyclase"/>
</dbReference>
<dbReference type="CDD" id="cd01949">
    <property type="entry name" value="GGDEF"/>
    <property type="match status" value="1"/>
</dbReference>
<feature type="transmembrane region" description="Helical" evidence="3">
    <location>
        <begin position="236"/>
        <end position="255"/>
    </location>
</feature>
<keyword evidence="3" id="KW-0812">Transmembrane</keyword>
<proteinExistence type="predicted"/>
<evidence type="ECO:0000256" key="2">
    <source>
        <dbReference type="ARBA" id="ARBA00034247"/>
    </source>
</evidence>
<dbReference type="Pfam" id="PF07695">
    <property type="entry name" value="7TMR-DISM_7TM"/>
    <property type="match status" value="1"/>
</dbReference>
<dbReference type="InterPro" id="IPR011622">
    <property type="entry name" value="7TMR_DISM_rcpt_extracell_dom2"/>
</dbReference>
<dbReference type="EC" id="2.7.7.65" evidence="1"/>
<feature type="transmembrane region" description="Helical" evidence="3">
    <location>
        <begin position="323"/>
        <end position="346"/>
    </location>
</feature>
<dbReference type="Gene3D" id="2.60.40.2380">
    <property type="match status" value="1"/>
</dbReference>
<dbReference type="Proteomes" id="UP001477278">
    <property type="component" value="Unassembled WGS sequence"/>
</dbReference>
<evidence type="ECO:0000256" key="3">
    <source>
        <dbReference type="SAM" id="Phobius"/>
    </source>
</evidence>
<accession>A0ABV0FUQ5</accession>
<organism evidence="5 6">
    <name type="scientific">Shewanella vesiculosa</name>
    <dbReference type="NCBI Taxonomy" id="518738"/>
    <lineage>
        <taxon>Bacteria</taxon>
        <taxon>Pseudomonadati</taxon>
        <taxon>Pseudomonadota</taxon>
        <taxon>Gammaproteobacteria</taxon>
        <taxon>Alteromonadales</taxon>
        <taxon>Shewanellaceae</taxon>
        <taxon>Shewanella</taxon>
    </lineage>
</organism>
<dbReference type="GO" id="GO:0052621">
    <property type="term" value="F:diguanylate cyclase activity"/>
    <property type="evidence" value="ECO:0007669"/>
    <property type="project" value="UniProtKB-EC"/>
</dbReference>
<dbReference type="InterPro" id="IPR043128">
    <property type="entry name" value="Rev_trsase/Diguanyl_cyclase"/>
</dbReference>
<feature type="transmembrane region" description="Helical" evidence="3">
    <location>
        <begin position="199"/>
        <end position="216"/>
    </location>
</feature>
<comment type="caution">
    <text evidence="5">The sequence shown here is derived from an EMBL/GenBank/DDBJ whole genome shotgun (WGS) entry which is preliminary data.</text>
</comment>
<keyword evidence="3" id="KW-1133">Transmembrane helix</keyword>
<keyword evidence="6" id="KW-1185">Reference proteome</keyword>
<dbReference type="InterPro" id="IPR011623">
    <property type="entry name" value="7TMR_DISM_rcpt_extracell_dom1"/>
</dbReference>
<dbReference type="EMBL" id="JBDPZN010000017">
    <property type="protein sequence ID" value="MEO3684567.1"/>
    <property type="molecule type" value="Genomic_DNA"/>
</dbReference>
<feature type="transmembrane region" description="Helical" evidence="3">
    <location>
        <begin position="267"/>
        <end position="284"/>
    </location>
</feature>
<keyword evidence="5" id="KW-0548">Nucleotidyltransferase</keyword>
<protein>
    <recommendedName>
        <fullName evidence="1">diguanylate cyclase</fullName>
        <ecNumber evidence="1">2.7.7.65</ecNumber>
    </recommendedName>
</protein>
<dbReference type="Pfam" id="PF07696">
    <property type="entry name" value="7TMR-DISMED2"/>
    <property type="match status" value="1"/>
</dbReference>
<reference evidence="5 6" key="1">
    <citation type="submission" date="2024-05" db="EMBL/GenBank/DDBJ databases">
        <title>Genome sequencing of Marine Estuary Bacteria, Shewanella vesiculosa and S. baltica, and Pseudomonas syringae.</title>
        <authorList>
            <person name="Gurung A."/>
            <person name="Maclea K.S."/>
        </authorList>
    </citation>
    <scope>NUCLEOTIDE SEQUENCE [LARGE SCALE GENOMIC DNA]</scope>
    <source>
        <strain evidence="5 6">1A</strain>
    </source>
</reference>
<dbReference type="RefSeq" id="WP_347690980.1">
    <property type="nucleotide sequence ID" value="NZ_JBDPZN010000017.1"/>
</dbReference>
<dbReference type="NCBIfam" id="TIGR00254">
    <property type="entry name" value="GGDEF"/>
    <property type="match status" value="1"/>
</dbReference>
<dbReference type="Gene3D" id="3.30.70.270">
    <property type="match status" value="1"/>
</dbReference>
<sequence length="567" mass="64438">MYSLGAISKPIELTNVPSELFINKHLTILQDRSADLSFQNAFKQYKQGKFTLNADERASFGFIHDALWASVLINNSSDKEIKKVLYLDTAWLDHADFYFMRQGKVVNKAFIGDTLPFNARENKTRMLSQQYTFKPGTTQVFMRFESQDPLLIPLYLTTHDAIQDNLIISSYFYGFIYGAFFILFVYNITLFISLKDSSYVFYSLYLLSFFCLNIAYTGHGFKFIWPNSLLLQQWLMILFLYCYITFSIAFCFEFLKLKVFAPKIYQIRKWVYTGLMLLITSLFLNADQLLAVNIGVALTSLLVVIFLSLGFLVLKNGHDTVKFFIPAVFLGAGGAATSAATTWGFIPYSTLIFHSIEIGMLIEMSILALALAFNLKKVDKARITAEVSAQLDHLTELYNRRAFTVAVSPLWNLGIRDQQAFSIILLDIDWFKTINDDYGHAAGDDVLKSIAQTLQQHIRKSDILARWGGEEFIIFLPNTTQSDAINLADLIRKNIQKMTVLHDTGPLSVTASFGVAVYNEQMTELEDLIKLADVALYKAKNSGRNVVCHMPQNQTIKNQEVNKMTPI</sequence>
<name>A0ABV0FUQ5_9GAMM</name>
<dbReference type="SUPFAM" id="SSF55073">
    <property type="entry name" value="Nucleotide cyclase"/>
    <property type="match status" value="1"/>
</dbReference>
<keyword evidence="3" id="KW-0472">Membrane</keyword>